<evidence type="ECO:0000256" key="2">
    <source>
        <dbReference type="PROSITE-ProRule" id="PRU00335"/>
    </source>
</evidence>
<dbReference type="InterPro" id="IPR001647">
    <property type="entry name" value="HTH_TetR"/>
</dbReference>
<dbReference type="InterPro" id="IPR050624">
    <property type="entry name" value="HTH-type_Tx_Regulator"/>
</dbReference>
<proteinExistence type="predicted"/>
<name>A0A7X6K7J6_9MICC</name>
<keyword evidence="5" id="KW-1185">Reference proteome</keyword>
<dbReference type="PANTHER" id="PTHR43479:SF7">
    <property type="entry name" value="TETR-FAMILY TRANSCRIPTIONAL REGULATOR"/>
    <property type="match status" value="1"/>
</dbReference>
<reference evidence="4 5" key="1">
    <citation type="submission" date="2020-04" db="EMBL/GenBank/DDBJ databases">
        <title>Arthrobacter sp. nov.</title>
        <authorList>
            <person name="Liu S."/>
        </authorList>
    </citation>
    <scope>NUCLEOTIDE SEQUENCE [LARGE SCALE GENOMIC DNA]</scope>
    <source>
        <strain evidence="4 5">E918</strain>
    </source>
</reference>
<keyword evidence="1 2" id="KW-0238">DNA-binding</keyword>
<sequence>MTTLQGRQRTRSGRADTLDPRSLATRRKLAAALLAAARDEGLQTVSASGLAREAGLSRSGFYEHFANVDELAFFVLDDLLADIGALDLEARRKEGVDGRAVGEWALELLLDRILEHQNFYTHLLVAGGFPGAAGRIIEKFAEHQQPGVRLEKPEWTESRIDLVTESVAGMLVSGIRYWLRTGAQESPREFAQELMQIVPGWLYRMPREDPTAPLRAGLP</sequence>
<organism evidence="4 5">
    <name type="scientific">Arthrobacter mobilis</name>
    <dbReference type="NCBI Taxonomy" id="2724944"/>
    <lineage>
        <taxon>Bacteria</taxon>
        <taxon>Bacillati</taxon>
        <taxon>Actinomycetota</taxon>
        <taxon>Actinomycetes</taxon>
        <taxon>Micrococcales</taxon>
        <taxon>Micrococcaceae</taxon>
        <taxon>Arthrobacter</taxon>
    </lineage>
</organism>
<dbReference type="InterPro" id="IPR009057">
    <property type="entry name" value="Homeodomain-like_sf"/>
</dbReference>
<dbReference type="AlphaFoldDB" id="A0A7X6K7J6"/>
<protein>
    <submittedName>
        <fullName evidence="4">TetR/AcrR family transcriptional regulator</fullName>
    </submittedName>
</protein>
<evidence type="ECO:0000313" key="5">
    <source>
        <dbReference type="Proteomes" id="UP000544090"/>
    </source>
</evidence>
<feature type="domain" description="HTH tetR-type" evidence="3">
    <location>
        <begin position="23"/>
        <end position="83"/>
    </location>
</feature>
<dbReference type="Proteomes" id="UP000544090">
    <property type="component" value="Unassembled WGS sequence"/>
</dbReference>
<accession>A0A7X6K7J6</accession>
<evidence type="ECO:0000259" key="3">
    <source>
        <dbReference type="PROSITE" id="PS50977"/>
    </source>
</evidence>
<dbReference type="PROSITE" id="PS50977">
    <property type="entry name" value="HTH_TETR_2"/>
    <property type="match status" value="1"/>
</dbReference>
<gene>
    <name evidence="4" type="ORF">HGG74_19030</name>
</gene>
<dbReference type="EMBL" id="JAAZSQ010000027">
    <property type="protein sequence ID" value="NKX56579.1"/>
    <property type="molecule type" value="Genomic_DNA"/>
</dbReference>
<evidence type="ECO:0000313" key="4">
    <source>
        <dbReference type="EMBL" id="NKX56579.1"/>
    </source>
</evidence>
<dbReference type="PANTHER" id="PTHR43479">
    <property type="entry name" value="ACREF/ENVCD OPERON REPRESSOR-RELATED"/>
    <property type="match status" value="1"/>
</dbReference>
<feature type="DNA-binding region" description="H-T-H motif" evidence="2">
    <location>
        <begin position="46"/>
        <end position="65"/>
    </location>
</feature>
<dbReference type="Gene3D" id="1.10.357.10">
    <property type="entry name" value="Tetracycline Repressor, domain 2"/>
    <property type="match status" value="1"/>
</dbReference>
<evidence type="ECO:0000256" key="1">
    <source>
        <dbReference type="ARBA" id="ARBA00023125"/>
    </source>
</evidence>
<comment type="caution">
    <text evidence="4">The sequence shown here is derived from an EMBL/GenBank/DDBJ whole genome shotgun (WGS) entry which is preliminary data.</text>
</comment>
<dbReference type="SUPFAM" id="SSF46689">
    <property type="entry name" value="Homeodomain-like"/>
    <property type="match status" value="1"/>
</dbReference>
<dbReference type="GO" id="GO:0003677">
    <property type="term" value="F:DNA binding"/>
    <property type="evidence" value="ECO:0007669"/>
    <property type="project" value="UniProtKB-UniRule"/>
</dbReference>
<dbReference type="RefSeq" id="WP_168488957.1">
    <property type="nucleotide sequence ID" value="NZ_JAAZSQ010000027.1"/>
</dbReference>